<feature type="transmembrane region" description="Helical" evidence="1">
    <location>
        <begin position="134"/>
        <end position="157"/>
    </location>
</feature>
<dbReference type="Pfam" id="PF02698">
    <property type="entry name" value="DUF218"/>
    <property type="match status" value="1"/>
</dbReference>
<dbReference type="InterPro" id="IPR003848">
    <property type="entry name" value="DUF218"/>
</dbReference>
<keyword evidence="1" id="KW-0812">Transmembrane</keyword>
<feature type="transmembrane region" description="Helical" evidence="1">
    <location>
        <begin position="169"/>
        <end position="194"/>
    </location>
</feature>
<accession>A0A7X3C405</accession>
<keyword evidence="4" id="KW-1185">Reference proteome</keyword>
<name>A0A7X3C405_9LACO</name>
<comment type="caution">
    <text evidence="3">The sequence shown here is derived from an EMBL/GenBank/DDBJ whole genome shotgun (WGS) entry which is preliminary data.</text>
</comment>
<dbReference type="Proteomes" id="UP000466388">
    <property type="component" value="Unassembled WGS sequence"/>
</dbReference>
<proteinExistence type="predicted"/>
<organism evidence="3 4">
    <name type="scientific">Secundilactobacillus folii</name>
    <dbReference type="NCBI Taxonomy" id="2678357"/>
    <lineage>
        <taxon>Bacteria</taxon>
        <taxon>Bacillati</taxon>
        <taxon>Bacillota</taxon>
        <taxon>Bacilli</taxon>
        <taxon>Lactobacillales</taxon>
        <taxon>Lactobacillaceae</taxon>
        <taxon>Secundilactobacillus</taxon>
    </lineage>
</organism>
<dbReference type="InterPro" id="IPR014729">
    <property type="entry name" value="Rossmann-like_a/b/a_fold"/>
</dbReference>
<feature type="transmembrane region" description="Helical" evidence="1">
    <location>
        <begin position="362"/>
        <end position="380"/>
    </location>
</feature>
<feature type="transmembrane region" description="Helical" evidence="1">
    <location>
        <begin position="94"/>
        <end position="122"/>
    </location>
</feature>
<dbReference type="GO" id="GO:0000270">
    <property type="term" value="P:peptidoglycan metabolic process"/>
    <property type="evidence" value="ECO:0007669"/>
    <property type="project" value="TreeGrafter"/>
</dbReference>
<feature type="domain" description="DUF218" evidence="2">
    <location>
        <begin position="204"/>
        <end position="354"/>
    </location>
</feature>
<gene>
    <name evidence="3" type="ORF">GM612_10860</name>
</gene>
<evidence type="ECO:0000259" key="2">
    <source>
        <dbReference type="Pfam" id="PF02698"/>
    </source>
</evidence>
<feature type="transmembrane region" description="Helical" evidence="1">
    <location>
        <begin position="42"/>
        <end position="59"/>
    </location>
</feature>
<protein>
    <recommendedName>
        <fullName evidence="2">DUF218 domain-containing protein</fullName>
    </recommendedName>
</protein>
<evidence type="ECO:0000256" key="1">
    <source>
        <dbReference type="SAM" id="Phobius"/>
    </source>
</evidence>
<evidence type="ECO:0000313" key="3">
    <source>
        <dbReference type="EMBL" id="MTV83116.1"/>
    </source>
</evidence>
<keyword evidence="1" id="KW-1133">Transmembrane helix</keyword>
<dbReference type="AlphaFoldDB" id="A0A7X3C405"/>
<dbReference type="GO" id="GO:0043164">
    <property type="term" value="P:Gram-negative-bacterium-type cell wall biogenesis"/>
    <property type="evidence" value="ECO:0007669"/>
    <property type="project" value="TreeGrafter"/>
</dbReference>
<keyword evidence="1" id="KW-0472">Membrane</keyword>
<reference evidence="3 4" key="1">
    <citation type="submission" date="2019-11" db="EMBL/GenBank/DDBJ databases">
        <title>Lactobacillus sp. nov. CRM56-3, isolated from fermented tea leaves.</title>
        <authorList>
            <person name="Phuengjayaem S."/>
            <person name="Tanasupawat S."/>
        </authorList>
    </citation>
    <scope>NUCLEOTIDE SEQUENCE [LARGE SCALE GENOMIC DNA]</scope>
    <source>
        <strain evidence="3 4">CRM56-3</strain>
    </source>
</reference>
<evidence type="ECO:0000313" key="4">
    <source>
        <dbReference type="Proteomes" id="UP000466388"/>
    </source>
</evidence>
<sequence length="401" mass="45892">MHVLRSTIDAFNLGETVGYNGYSTLKKGADILQGDYGTYIKFGWLLTCLFLICFGLSYWRNRTWLRNGIWFSLFFYTFWLTVAITIIGTGNNAIIYPVGFLFLFLLFCLALVFVLQAILLLWNARIVWKRESHSLANSLTLLLGIVLILLPFISHLINNYLPPFWSDLMITFPALCILYAIFWFYNYLTVLVLYQFYWPRLNQDFIIVLGAGLMNGNQVTPLLRQRIDRGIRFYRQQLKKTGHAPKMIFSGGQGGDETAAEGEVMRQYAIHHGVAVNDALAETASKTTYENMVYSKKIIDNAGITNPKTIFVTNNYHTFRAAMFAKAAGLKANGIGSHTAGFFLPNAVMREYIAIVLRQRKLHLIMVALMLLFSIFWVIMTLHSDWVAAWIQALQQFFDNL</sequence>
<dbReference type="CDD" id="cd06259">
    <property type="entry name" value="YdcF-like"/>
    <property type="match status" value="1"/>
</dbReference>
<dbReference type="EMBL" id="WNJO01000017">
    <property type="protein sequence ID" value="MTV83116.1"/>
    <property type="molecule type" value="Genomic_DNA"/>
</dbReference>
<dbReference type="PANTHER" id="PTHR30336">
    <property type="entry name" value="INNER MEMBRANE PROTEIN, PROBABLE PERMEASE"/>
    <property type="match status" value="1"/>
</dbReference>
<dbReference type="GO" id="GO:0005886">
    <property type="term" value="C:plasma membrane"/>
    <property type="evidence" value="ECO:0007669"/>
    <property type="project" value="TreeGrafter"/>
</dbReference>
<dbReference type="Gene3D" id="3.40.50.620">
    <property type="entry name" value="HUPs"/>
    <property type="match status" value="1"/>
</dbReference>
<dbReference type="PANTHER" id="PTHR30336:SF18">
    <property type="entry name" value="MEMBRANE PROTEIN"/>
    <property type="match status" value="1"/>
</dbReference>
<dbReference type="InterPro" id="IPR051599">
    <property type="entry name" value="Cell_Envelope_Assoc"/>
</dbReference>
<feature type="transmembrane region" description="Helical" evidence="1">
    <location>
        <begin position="68"/>
        <end position="88"/>
    </location>
</feature>